<dbReference type="NCBIfam" id="NF003843">
    <property type="entry name" value="PRK05422.1"/>
    <property type="match status" value="1"/>
</dbReference>
<protein>
    <recommendedName>
        <fullName evidence="3">SsrA-binding protein</fullName>
    </recommendedName>
    <alternativeName>
        <fullName evidence="3">Small protein B</fullName>
    </alternativeName>
</protein>
<dbReference type="Proteomes" id="UP000761264">
    <property type="component" value="Unassembled WGS sequence"/>
</dbReference>
<accession>A0A967C9Z6</accession>
<dbReference type="CDD" id="cd09294">
    <property type="entry name" value="SmpB"/>
    <property type="match status" value="1"/>
</dbReference>
<dbReference type="InterPro" id="IPR023620">
    <property type="entry name" value="SmpB"/>
</dbReference>
<reference evidence="4" key="1">
    <citation type="submission" date="2020-03" db="EMBL/GenBank/DDBJ databases">
        <title>Genome of Pelagibius litoralis DSM 21314T.</title>
        <authorList>
            <person name="Wang G."/>
        </authorList>
    </citation>
    <scope>NUCLEOTIDE SEQUENCE</scope>
    <source>
        <strain evidence="4">DSM 21314</strain>
    </source>
</reference>
<dbReference type="PANTHER" id="PTHR30308:SF2">
    <property type="entry name" value="SSRA-BINDING PROTEIN"/>
    <property type="match status" value="1"/>
</dbReference>
<keyword evidence="2 3" id="KW-0694">RNA-binding</keyword>
<gene>
    <name evidence="3 4" type="primary">smpB</name>
    <name evidence="4" type="ORF">HBA54_00110</name>
</gene>
<sequence length="154" mass="17639">MKTGAKKVAAQNRRARHDFLIEESFEAGLVLTGSEVKSLRAGRASIAEAYVGERSGELFLQGAHIPEYAAATRNNHPPRRLRKLLVHRRELGKLVGQIRRQGYTLVPLSIYFNERGRAKLEVGLAKGRRKADKRENIKARDWDRRKSRLLRDRD</sequence>
<dbReference type="PROSITE" id="PS01317">
    <property type="entry name" value="SSRP"/>
    <property type="match status" value="1"/>
</dbReference>
<dbReference type="RefSeq" id="WP_167220291.1">
    <property type="nucleotide sequence ID" value="NZ_JAAQPH010000001.1"/>
</dbReference>
<dbReference type="InterPro" id="IPR020081">
    <property type="entry name" value="SsrA-bd_prot_CS"/>
</dbReference>
<dbReference type="PANTHER" id="PTHR30308">
    <property type="entry name" value="TMRNA-BINDING COMPONENT OF TRANS-TRANSLATION TAGGING COMPLEX"/>
    <property type="match status" value="1"/>
</dbReference>
<dbReference type="EMBL" id="JAAQPH010000001">
    <property type="protein sequence ID" value="NIA66989.1"/>
    <property type="molecule type" value="Genomic_DNA"/>
</dbReference>
<dbReference type="GO" id="GO:0005829">
    <property type="term" value="C:cytosol"/>
    <property type="evidence" value="ECO:0007669"/>
    <property type="project" value="TreeGrafter"/>
</dbReference>
<dbReference type="GO" id="GO:0070929">
    <property type="term" value="P:trans-translation"/>
    <property type="evidence" value="ECO:0007669"/>
    <property type="project" value="UniProtKB-UniRule"/>
</dbReference>
<dbReference type="Pfam" id="PF01668">
    <property type="entry name" value="SmpB"/>
    <property type="match status" value="1"/>
</dbReference>
<keyword evidence="1 3" id="KW-0963">Cytoplasm</keyword>
<comment type="subcellular location">
    <subcellularLocation>
        <location evidence="3">Cytoplasm</location>
    </subcellularLocation>
    <text evidence="3">The tmRNA-SmpB complex associates with stalled 70S ribosomes.</text>
</comment>
<evidence type="ECO:0000256" key="3">
    <source>
        <dbReference type="HAMAP-Rule" id="MF_00023"/>
    </source>
</evidence>
<comment type="similarity">
    <text evidence="3">Belongs to the SmpB family.</text>
</comment>
<dbReference type="Gene3D" id="2.40.280.10">
    <property type="match status" value="1"/>
</dbReference>
<evidence type="ECO:0000313" key="5">
    <source>
        <dbReference type="Proteomes" id="UP000761264"/>
    </source>
</evidence>
<evidence type="ECO:0000313" key="4">
    <source>
        <dbReference type="EMBL" id="NIA66989.1"/>
    </source>
</evidence>
<evidence type="ECO:0000256" key="2">
    <source>
        <dbReference type="ARBA" id="ARBA00022884"/>
    </source>
</evidence>
<comment type="function">
    <text evidence="3">Required for rescue of stalled ribosomes mediated by trans-translation. Binds to transfer-messenger RNA (tmRNA), required for stable association of tmRNA with ribosomes. tmRNA and SmpB together mimic tRNA shape, replacing the anticodon stem-loop with SmpB. tmRNA is encoded by the ssrA gene; the 2 termini fold to resemble tRNA(Ala) and it encodes a 'tag peptide', a short internal open reading frame. During trans-translation Ala-aminoacylated tmRNA acts like a tRNA, entering the A-site of stalled ribosomes, displacing the stalled mRNA. The ribosome then switches to translate the ORF on the tmRNA; the nascent peptide is terminated with the 'tag peptide' encoded by the tmRNA and targeted for degradation. The ribosome is freed to recommence translation, which seems to be the essential function of trans-translation.</text>
</comment>
<organism evidence="4 5">
    <name type="scientific">Pelagibius litoralis</name>
    <dbReference type="NCBI Taxonomy" id="374515"/>
    <lineage>
        <taxon>Bacteria</taxon>
        <taxon>Pseudomonadati</taxon>
        <taxon>Pseudomonadota</taxon>
        <taxon>Alphaproteobacteria</taxon>
        <taxon>Rhodospirillales</taxon>
        <taxon>Rhodovibrionaceae</taxon>
        <taxon>Pelagibius</taxon>
    </lineage>
</organism>
<evidence type="ECO:0000256" key="1">
    <source>
        <dbReference type="ARBA" id="ARBA00022490"/>
    </source>
</evidence>
<dbReference type="NCBIfam" id="TIGR00086">
    <property type="entry name" value="smpB"/>
    <property type="match status" value="1"/>
</dbReference>
<dbReference type="InterPro" id="IPR000037">
    <property type="entry name" value="SsrA-bd_prot"/>
</dbReference>
<proteinExistence type="inferred from homology"/>
<dbReference type="GO" id="GO:0003723">
    <property type="term" value="F:RNA binding"/>
    <property type="evidence" value="ECO:0007669"/>
    <property type="project" value="UniProtKB-UniRule"/>
</dbReference>
<dbReference type="GO" id="GO:0070930">
    <property type="term" value="P:trans-translation-dependent protein tagging"/>
    <property type="evidence" value="ECO:0007669"/>
    <property type="project" value="TreeGrafter"/>
</dbReference>
<comment type="caution">
    <text evidence="4">The sequence shown here is derived from an EMBL/GenBank/DDBJ whole genome shotgun (WGS) entry which is preliminary data.</text>
</comment>
<keyword evidence="5" id="KW-1185">Reference proteome</keyword>
<name>A0A967C9Z6_9PROT</name>
<dbReference type="SUPFAM" id="SSF74982">
    <property type="entry name" value="Small protein B (SmpB)"/>
    <property type="match status" value="1"/>
</dbReference>
<dbReference type="HAMAP" id="MF_00023">
    <property type="entry name" value="SmpB"/>
    <property type="match status" value="1"/>
</dbReference>
<dbReference type="AlphaFoldDB" id="A0A967C9Z6"/>